<protein>
    <submittedName>
        <fullName evidence="2">Uncharacterized protein</fullName>
    </submittedName>
</protein>
<evidence type="ECO:0000313" key="3">
    <source>
        <dbReference type="Proteomes" id="UP001257627"/>
    </source>
</evidence>
<feature type="compositionally biased region" description="Polar residues" evidence="1">
    <location>
        <begin position="25"/>
        <end position="34"/>
    </location>
</feature>
<organism evidence="2 3">
    <name type="scientific">Streptomyces mirabilis</name>
    <dbReference type="NCBI Taxonomy" id="68239"/>
    <lineage>
        <taxon>Bacteria</taxon>
        <taxon>Bacillati</taxon>
        <taxon>Actinomycetota</taxon>
        <taxon>Actinomycetes</taxon>
        <taxon>Kitasatosporales</taxon>
        <taxon>Streptomycetaceae</taxon>
        <taxon>Streptomyces</taxon>
    </lineage>
</organism>
<geneLocation type="plasmid" evidence="2">
    <name>unnamed1</name>
</geneLocation>
<dbReference type="Proteomes" id="UP001257627">
    <property type="component" value="Unassembled WGS sequence"/>
</dbReference>
<evidence type="ECO:0000256" key="1">
    <source>
        <dbReference type="SAM" id="MobiDB-lite"/>
    </source>
</evidence>
<accession>A0ABU3V4Y2</accession>
<name>A0ABU3V4Y2_9ACTN</name>
<keyword evidence="3" id="KW-1185">Reference proteome</keyword>
<comment type="caution">
    <text evidence="2">The sequence shown here is derived from an EMBL/GenBank/DDBJ whole genome shotgun (WGS) entry which is preliminary data.</text>
</comment>
<feature type="region of interest" description="Disordered" evidence="1">
    <location>
        <begin position="1"/>
        <end position="41"/>
    </location>
</feature>
<proteinExistence type="predicted"/>
<sequence>MTVGNDRPHIDAADAQGMQIGDGGTSNQNNNWFVRQTGAIR</sequence>
<evidence type="ECO:0000313" key="2">
    <source>
        <dbReference type="EMBL" id="MDU9001227.1"/>
    </source>
</evidence>
<feature type="compositionally biased region" description="Basic and acidic residues" evidence="1">
    <location>
        <begin position="1"/>
        <end position="12"/>
    </location>
</feature>
<dbReference type="EMBL" id="JARAKF010000003">
    <property type="protein sequence ID" value="MDU9001227.1"/>
    <property type="molecule type" value="Genomic_DNA"/>
</dbReference>
<gene>
    <name evidence="2" type="ORF">PU648_55075</name>
</gene>
<keyword evidence="2" id="KW-0614">Plasmid</keyword>
<reference evidence="2 3" key="1">
    <citation type="submission" date="2023-02" db="EMBL/GenBank/DDBJ databases">
        <authorList>
            <person name="Maleckis M."/>
        </authorList>
    </citation>
    <scope>NUCLEOTIDE SEQUENCE [LARGE SCALE GENOMIC DNA]</scope>
    <source>
        <strain evidence="2 3">P8-A2</strain>
        <plasmid evidence="2">unnamed1</plasmid>
    </source>
</reference>
<dbReference type="RefSeq" id="WP_266944003.1">
    <property type="nucleotide sequence ID" value="NZ_JAPEMK010000002.1"/>
</dbReference>